<dbReference type="PRINTS" id="PR00081">
    <property type="entry name" value="GDHRDH"/>
</dbReference>
<evidence type="ECO:0000313" key="6">
    <source>
        <dbReference type="Proteomes" id="UP000623467"/>
    </source>
</evidence>
<dbReference type="PRINTS" id="PR00080">
    <property type="entry name" value="SDRFAMILY"/>
</dbReference>
<gene>
    <name evidence="5" type="ORF">MSAN_00966400</name>
</gene>
<dbReference type="InterPro" id="IPR002347">
    <property type="entry name" value="SDR_fam"/>
</dbReference>
<dbReference type="PROSITE" id="PS00061">
    <property type="entry name" value="ADH_SHORT"/>
    <property type="match status" value="1"/>
</dbReference>
<sequence length="281" mass="30594">MTSAPRSSPVILITGCSKGFGRELSALALDRGFRVIATARHVETLVTLKEQGAEILPLDVTAPPSTITAFAAIAWGIYGHIDFLINNAAYLQCGAIEENTLEETMIQFNTNVFGLLNTTNAFLPYFRARRAGMIVNISSQGGCVNMEGTGIYCASKAAVDSLSDTWARELAEFNVKCISIQVPGLFRTTVASTMRRGSRRIPGYTVADKVVVDYKAASGTEPGDPTKAMIKILDLITAEGIDLPLRFPLGDDAYENVKSFYLERLAEMEKFKVWSVGTNFN</sequence>
<dbReference type="PANTHER" id="PTHR43976:SF16">
    <property type="entry name" value="SHORT-CHAIN DEHYDROGENASE_REDUCTASE FAMILY PROTEIN"/>
    <property type="match status" value="1"/>
</dbReference>
<proteinExistence type="inferred from homology"/>
<evidence type="ECO:0000256" key="2">
    <source>
        <dbReference type="ARBA" id="ARBA00022857"/>
    </source>
</evidence>
<organism evidence="5 6">
    <name type="scientific">Mycena sanguinolenta</name>
    <dbReference type="NCBI Taxonomy" id="230812"/>
    <lineage>
        <taxon>Eukaryota</taxon>
        <taxon>Fungi</taxon>
        <taxon>Dikarya</taxon>
        <taxon>Basidiomycota</taxon>
        <taxon>Agaricomycotina</taxon>
        <taxon>Agaricomycetes</taxon>
        <taxon>Agaricomycetidae</taxon>
        <taxon>Agaricales</taxon>
        <taxon>Marasmiineae</taxon>
        <taxon>Mycenaceae</taxon>
        <taxon>Mycena</taxon>
    </lineage>
</organism>
<dbReference type="AlphaFoldDB" id="A0A8H6Z0D5"/>
<evidence type="ECO:0000256" key="3">
    <source>
        <dbReference type="ARBA" id="ARBA00023002"/>
    </source>
</evidence>
<dbReference type="InterPro" id="IPR020904">
    <property type="entry name" value="Sc_DH/Rdtase_CS"/>
</dbReference>
<evidence type="ECO:0000256" key="4">
    <source>
        <dbReference type="RuleBase" id="RU000363"/>
    </source>
</evidence>
<keyword evidence="2" id="KW-0521">NADP</keyword>
<comment type="caution">
    <text evidence="5">The sequence shown here is derived from an EMBL/GenBank/DDBJ whole genome shotgun (WGS) entry which is preliminary data.</text>
</comment>
<dbReference type="InterPro" id="IPR036291">
    <property type="entry name" value="NAD(P)-bd_dom_sf"/>
</dbReference>
<reference evidence="5" key="1">
    <citation type="submission" date="2020-05" db="EMBL/GenBank/DDBJ databases">
        <title>Mycena genomes resolve the evolution of fungal bioluminescence.</title>
        <authorList>
            <person name="Tsai I.J."/>
        </authorList>
    </citation>
    <scope>NUCLEOTIDE SEQUENCE</scope>
    <source>
        <strain evidence="5">160909Yilan</strain>
    </source>
</reference>
<evidence type="ECO:0000313" key="5">
    <source>
        <dbReference type="EMBL" id="KAF7367070.1"/>
    </source>
</evidence>
<keyword evidence="6" id="KW-1185">Reference proteome</keyword>
<name>A0A8H6Z0D5_9AGAR</name>
<dbReference type="Pfam" id="PF00106">
    <property type="entry name" value="adh_short"/>
    <property type="match status" value="1"/>
</dbReference>
<dbReference type="GO" id="GO:0016491">
    <property type="term" value="F:oxidoreductase activity"/>
    <property type="evidence" value="ECO:0007669"/>
    <property type="project" value="UniProtKB-KW"/>
</dbReference>
<dbReference type="SUPFAM" id="SSF51735">
    <property type="entry name" value="NAD(P)-binding Rossmann-fold domains"/>
    <property type="match status" value="1"/>
</dbReference>
<dbReference type="PANTHER" id="PTHR43976">
    <property type="entry name" value="SHORT CHAIN DEHYDROGENASE"/>
    <property type="match status" value="1"/>
</dbReference>
<dbReference type="InterPro" id="IPR051911">
    <property type="entry name" value="SDR_oxidoreductase"/>
</dbReference>
<protein>
    <submittedName>
        <fullName evidence="5">Short-chain dehydrogenase/reductase family protein</fullName>
    </submittedName>
</protein>
<dbReference type="Proteomes" id="UP000623467">
    <property type="component" value="Unassembled WGS sequence"/>
</dbReference>
<dbReference type="OrthoDB" id="1274115at2759"/>
<accession>A0A8H6Z0D5</accession>
<keyword evidence="3" id="KW-0560">Oxidoreductase</keyword>
<evidence type="ECO:0000256" key="1">
    <source>
        <dbReference type="ARBA" id="ARBA00006484"/>
    </source>
</evidence>
<dbReference type="Gene3D" id="3.40.50.720">
    <property type="entry name" value="NAD(P)-binding Rossmann-like Domain"/>
    <property type="match status" value="1"/>
</dbReference>
<comment type="similarity">
    <text evidence="1 4">Belongs to the short-chain dehydrogenases/reductases (SDR) family.</text>
</comment>
<dbReference type="CDD" id="cd05374">
    <property type="entry name" value="17beta-HSD-like_SDR_c"/>
    <property type="match status" value="1"/>
</dbReference>
<dbReference type="EMBL" id="JACAZH010000006">
    <property type="protein sequence ID" value="KAF7367070.1"/>
    <property type="molecule type" value="Genomic_DNA"/>
</dbReference>